<dbReference type="Pfam" id="PF07842">
    <property type="entry name" value="GCFC"/>
    <property type="match status" value="1"/>
</dbReference>
<dbReference type="PANTHER" id="PTHR23329">
    <property type="entry name" value="TUFTELIN-INTERACTING PROTEIN 11-RELATED"/>
    <property type="match status" value="1"/>
</dbReference>
<accession>M5GEZ5</accession>
<dbReference type="InterPro" id="IPR045211">
    <property type="entry name" value="TFP11/STIP/Ntr1"/>
</dbReference>
<dbReference type="OrthoDB" id="4822at2759"/>
<dbReference type="Pfam" id="PF01585">
    <property type="entry name" value="G-patch"/>
    <property type="match status" value="1"/>
</dbReference>
<dbReference type="STRING" id="1858805.M5GEZ5"/>
<sequence length="951" mass="106574">MARRKRQILSDDDSSDDSREEDGDDFNPGENNDERAERELFQNPYARNKKRKRRDLDNEDDEDEGFGGCQPAARKRSDWTKAPNFVSGGIKTVTLDEAEGIDSSDEVTGEPGPQHEDDVDHDEELDEEAEEIPPGDEEESDQDMDVSDEDQPVAEPRIREPEEDEEANPARSGFSAARSMMSSFSTTAGTSAAPSSTAGIGARGGIGAGRGGITSSAASYGLPAAFGASTPPVERSKPSFVRSAPVTAPGTPTPPNLTTAERRHFDSLSNTIGAKLMAKMGWQAGQGLGAEGKGIVNPIETKMRPTKSGIAYRGFKEKTEQSKAEARRRGEHVSDEEDQRPAMGGMQRGERAEVLRKTMKKGKVKVEHKTYEELIREAGADESAMLPDLGIIIDATGPEMREVSLSEASAFWAPTADQTPPPQVDETKLALQGLAREGRALNEREKYLAGEGKRLGSMVRQEAEMIARLERMRLLVDQLNEEAKEITATYEPSLDPFTKSFETILNEFSTESDKFGVEEVFVGAMSPVIRRMVTNWEPLLHPEAISQPFYQWRRAFLLRPFQPPNERFSNKGQSDENALQMTPYESLVWTVWLPKVRMSINNSWDPIDPDPAIHLYKTWAPLLPDFIQANILDQLLLPKLSKVVADWDWRKSVPLHSFVFPWLEYLDLRSEQLLEDCKRKIKSVLKTWNVNDGLWKQITAWRDVFAPGDWDNMLLKLIVPKLSAIMREDFKVNPRDQKMEPLNRVLEWKDVIRPSVMGQLLEKELFPKWLNVLHFWLVQPKTSFEDVAQWYSFWKGYLPTSVSKLEPVEQGFNRGLHLMNLAIELGPSVAKELPRPETLATKNASRTGVSTTRPQNGTPKHAAAPLAAEVTFRSIVEDFVAAHNLLFIPIGQVHEVSRMPLYRVSPSIDGKGGITAYLLDDAVWMQEGADWKAVSLEEMVLRANRAGARQR</sequence>
<protein>
    <submittedName>
        <fullName evidence="5">TFP11-domain-containing protein</fullName>
    </submittedName>
</protein>
<evidence type="ECO:0000259" key="4">
    <source>
        <dbReference type="PROSITE" id="PS50174"/>
    </source>
</evidence>
<feature type="coiled-coil region" evidence="2">
    <location>
        <begin position="462"/>
        <end position="489"/>
    </location>
</feature>
<dbReference type="InterPro" id="IPR022783">
    <property type="entry name" value="GCFC_dom"/>
</dbReference>
<dbReference type="GeneID" id="63692251"/>
<dbReference type="AlphaFoldDB" id="M5GEZ5"/>
<dbReference type="PROSITE" id="PS50174">
    <property type="entry name" value="G_PATCH"/>
    <property type="match status" value="1"/>
</dbReference>
<organism evidence="5 6">
    <name type="scientific">Dacryopinax primogenitus (strain DJM 731)</name>
    <name type="common">Brown rot fungus</name>
    <dbReference type="NCBI Taxonomy" id="1858805"/>
    <lineage>
        <taxon>Eukaryota</taxon>
        <taxon>Fungi</taxon>
        <taxon>Dikarya</taxon>
        <taxon>Basidiomycota</taxon>
        <taxon>Agaricomycotina</taxon>
        <taxon>Dacrymycetes</taxon>
        <taxon>Dacrymycetales</taxon>
        <taxon>Dacrymycetaceae</taxon>
        <taxon>Dacryopinax</taxon>
    </lineage>
</organism>
<dbReference type="GO" id="GO:0071008">
    <property type="term" value="C:U2-type post-mRNA release spliceosomal complex"/>
    <property type="evidence" value="ECO:0007669"/>
    <property type="project" value="TreeGrafter"/>
</dbReference>
<evidence type="ECO:0000313" key="6">
    <source>
        <dbReference type="Proteomes" id="UP000030653"/>
    </source>
</evidence>
<dbReference type="RefSeq" id="XP_040630582.1">
    <property type="nucleotide sequence ID" value="XM_040777189.1"/>
</dbReference>
<feature type="compositionally biased region" description="Polar residues" evidence="3">
    <location>
        <begin position="842"/>
        <end position="858"/>
    </location>
</feature>
<feature type="compositionally biased region" description="Low complexity" evidence="3">
    <location>
        <begin position="169"/>
        <end position="197"/>
    </location>
</feature>
<feature type="region of interest" description="Disordered" evidence="3">
    <location>
        <begin position="229"/>
        <end position="260"/>
    </location>
</feature>
<reference evidence="5 6" key="1">
    <citation type="journal article" date="2012" name="Science">
        <title>The Paleozoic origin of enzymatic lignin decomposition reconstructed from 31 fungal genomes.</title>
        <authorList>
            <person name="Floudas D."/>
            <person name="Binder M."/>
            <person name="Riley R."/>
            <person name="Barry K."/>
            <person name="Blanchette R.A."/>
            <person name="Henrissat B."/>
            <person name="Martinez A.T."/>
            <person name="Otillar R."/>
            <person name="Spatafora J.W."/>
            <person name="Yadav J.S."/>
            <person name="Aerts A."/>
            <person name="Benoit I."/>
            <person name="Boyd A."/>
            <person name="Carlson A."/>
            <person name="Copeland A."/>
            <person name="Coutinho P.M."/>
            <person name="de Vries R.P."/>
            <person name="Ferreira P."/>
            <person name="Findley K."/>
            <person name="Foster B."/>
            <person name="Gaskell J."/>
            <person name="Glotzer D."/>
            <person name="Gorecki P."/>
            <person name="Heitman J."/>
            <person name="Hesse C."/>
            <person name="Hori C."/>
            <person name="Igarashi K."/>
            <person name="Jurgens J.A."/>
            <person name="Kallen N."/>
            <person name="Kersten P."/>
            <person name="Kohler A."/>
            <person name="Kuees U."/>
            <person name="Kumar T.K.A."/>
            <person name="Kuo A."/>
            <person name="LaButti K."/>
            <person name="Larrondo L.F."/>
            <person name="Lindquist E."/>
            <person name="Ling A."/>
            <person name="Lombard V."/>
            <person name="Lucas S."/>
            <person name="Lundell T."/>
            <person name="Martin R."/>
            <person name="McLaughlin D.J."/>
            <person name="Morgenstern I."/>
            <person name="Morin E."/>
            <person name="Murat C."/>
            <person name="Nagy L.G."/>
            <person name="Nolan M."/>
            <person name="Ohm R.A."/>
            <person name="Patyshakuliyeva A."/>
            <person name="Rokas A."/>
            <person name="Ruiz-Duenas F.J."/>
            <person name="Sabat G."/>
            <person name="Salamov A."/>
            <person name="Samejima M."/>
            <person name="Schmutz J."/>
            <person name="Slot J.C."/>
            <person name="St John F."/>
            <person name="Stenlid J."/>
            <person name="Sun H."/>
            <person name="Sun S."/>
            <person name="Syed K."/>
            <person name="Tsang A."/>
            <person name="Wiebenga A."/>
            <person name="Young D."/>
            <person name="Pisabarro A."/>
            <person name="Eastwood D.C."/>
            <person name="Martin F."/>
            <person name="Cullen D."/>
            <person name="Grigoriev I.V."/>
            <person name="Hibbett D.S."/>
        </authorList>
    </citation>
    <scope>NUCLEOTIDE SEQUENCE [LARGE SCALE GENOMIC DNA]</scope>
    <source>
        <strain evidence="5 6">DJM-731 SS1</strain>
    </source>
</reference>
<comment type="similarity">
    <text evidence="1">Belongs to the TFP11/STIP family.</text>
</comment>
<dbReference type="GO" id="GO:0000390">
    <property type="term" value="P:spliceosomal complex disassembly"/>
    <property type="evidence" value="ECO:0007669"/>
    <property type="project" value="InterPro"/>
</dbReference>
<feature type="domain" description="G-patch" evidence="4">
    <location>
        <begin position="269"/>
        <end position="315"/>
    </location>
</feature>
<feature type="compositionally biased region" description="Acidic residues" evidence="3">
    <location>
        <begin position="10"/>
        <end position="27"/>
    </location>
</feature>
<dbReference type="EMBL" id="JH795859">
    <property type="protein sequence ID" value="EJU03688.1"/>
    <property type="molecule type" value="Genomic_DNA"/>
</dbReference>
<gene>
    <name evidence="5" type="ORF">DACRYDRAFT_93970</name>
</gene>
<dbReference type="HOGENOM" id="CLU_007977_2_1_1"/>
<name>M5GEZ5_DACPD</name>
<feature type="compositionally biased region" description="Acidic residues" evidence="3">
    <location>
        <begin position="119"/>
        <end position="152"/>
    </location>
</feature>
<dbReference type="Proteomes" id="UP000030653">
    <property type="component" value="Unassembled WGS sequence"/>
</dbReference>
<dbReference type="GO" id="GO:0003676">
    <property type="term" value="F:nucleic acid binding"/>
    <property type="evidence" value="ECO:0007669"/>
    <property type="project" value="InterPro"/>
</dbReference>
<feature type="region of interest" description="Disordered" evidence="3">
    <location>
        <begin position="1"/>
        <end position="197"/>
    </location>
</feature>
<keyword evidence="6" id="KW-1185">Reference proteome</keyword>
<keyword evidence="2" id="KW-0175">Coiled coil</keyword>
<feature type="compositionally biased region" description="Acidic residues" evidence="3">
    <location>
        <begin position="96"/>
        <end position="108"/>
    </location>
</feature>
<dbReference type="InterPro" id="IPR000467">
    <property type="entry name" value="G_patch_dom"/>
</dbReference>
<dbReference type="OMA" id="RALQKWH"/>
<proteinExistence type="inferred from homology"/>
<feature type="region of interest" description="Disordered" evidence="3">
    <location>
        <begin position="317"/>
        <end position="349"/>
    </location>
</feature>
<evidence type="ECO:0000256" key="3">
    <source>
        <dbReference type="SAM" id="MobiDB-lite"/>
    </source>
</evidence>
<evidence type="ECO:0000256" key="2">
    <source>
        <dbReference type="SAM" id="Coils"/>
    </source>
</evidence>
<feature type="region of interest" description="Disordered" evidence="3">
    <location>
        <begin position="842"/>
        <end position="861"/>
    </location>
</feature>
<dbReference type="SMART" id="SM00443">
    <property type="entry name" value="G_patch"/>
    <property type="match status" value="1"/>
</dbReference>
<feature type="compositionally biased region" description="Basic and acidic residues" evidence="3">
    <location>
        <begin position="317"/>
        <end position="333"/>
    </location>
</feature>
<evidence type="ECO:0000256" key="1">
    <source>
        <dbReference type="ARBA" id="ARBA00010900"/>
    </source>
</evidence>
<dbReference type="PANTHER" id="PTHR23329:SF1">
    <property type="entry name" value="TUFTELIN-INTERACTING PROTEIN 11"/>
    <property type="match status" value="1"/>
</dbReference>
<evidence type="ECO:0000313" key="5">
    <source>
        <dbReference type="EMBL" id="EJU03688.1"/>
    </source>
</evidence>